<dbReference type="Pfam" id="PF11534">
    <property type="entry name" value="HTHP"/>
    <property type="match status" value="1"/>
</dbReference>
<proteinExistence type="predicted"/>
<keyword evidence="1" id="KW-0560">Oxidoreductase</keyword>
<dbReference type="EMBL" id="JRKN01000001">
    <property type="protein sequence ID" value="KGJ06850.1"/>
    <property type="molecule type" value="Genomic_DNA"/>
</dbReference>
<dbReference type="RefSeq" id="WP_036738076.1">
    <property type="nucleotide sequence ID" value="NZ_FOJO01000002.1"/>
</dbReference>
<organism evidence="1 3">
    <name type="scientific">Paracoccus halophilus</name>
    <dbReference type="NCBI Taxonomy" id="376733"/>
    <lineage>
        <taxon>Bacteria</taxon>
        <taxon>Pseudomonadati</taxon>
        <taxon>Pseudomonadota</taxon>
        <taxon>Alphaproteobacteria</taxon>
        <taxon>Rhodobacterales</taxon>
        <taxon>Paracoccaceae</taxon>
        <taxon>Paracoccus</taxon>
    </lineage>
</organism>
<evidence type="ECO:0000313" key="3">
    <source>
        <dbReference type="Proteomes" id="UP000029846"/>
    </source>
</evidence>
<dbReference type="AlphaFoldDB" id="A0A099F815"/>
<dbReference type="eggNOG" id="ENOG5032YGW">
    <property type="taxonomic scope" value="Bacteria"/>
</dbReference>
<dbReference type="Proteomes" id="UP000029846">
    <property type="component" value="Unassembled WGS sequence"/>
</dbReference>
<evidence type="ECO:0000313" key="2">
    <source>
        <dbReference type="EMBL" id="SFA41125.1"/>
    </source>
</evidence>
<dbReference type="STRING" id="376733.SAMN04487972_10286"/>
<reference evidence="1 3" key="2">
    <citation type="submission" date="2014-10" db="EMBL/GenBank/DDBJ databases">
        <title>Paracoccus sanguinis sp. nov., isolated from clinical specimens of New York State patients.</title>
        <authorList>
            <person name="Mingle L.A."/>
            <person name="Cole J.A."/>
            <person name="Lapierre P."/>
            <person name="Musser K.A."/>
        </authorList>
    </citation>
    <scope>NUCLEOTIDE SEQUENCE [LARGE SCALE GENOMIC DNA]</scope>
    <source>
        <strain evidence="1 3">JCM 14014</strain>
    </source>
</reference>
<name>A0A099F815_9RHOB</name>
<dbReference type="GO" id="GO:0004601">
    <property type="term" value="F:peroxidase activity"/>
    <property type="evidence" value="ECO:0007669"/>
    <property type="project" value="UniProtKB-KW"/>
</dbReference>
<evidence type="ECO:0000313" key="1">
    <source>
        <dbReference type="EMBL" id="KGJ06850.1"/>
    </source>
</evidence>
<protein>
    <submittedName>
        <fullName evidence="2">Hexameric tyrosine-coordinated heme protein (HTHP)</fullName>
    </submittedName>
    <submittedName>
        <fullName evidence="1">Peroxidase</fullName>
    </submittedName>
</protein>
<accession>A0A099F815</accession>
<dbReference type="InterPro" id="IPR038125">
    <property type="entry name" value="HTHP_sf"/>
</dbReference>
<evidence type="ECO:0000313" key="4">
    <source>
        <dbReference type="Proteomes" id="UP000182312"/>
    </source>
</evidence>
<dbReference type="InterPro" id="IPR021111">
    <property type="entry name" value="Hexamer_Tyr-coord_heme_pr_HTHP"/>
</dbReference>
<gene>
    <name evidence="1" type="ORF">IT41_01370</name>
    <name evidence="2" type="ORF">SAMN04487972_10286</name>
</gene>
<dbReference type="Gene3D" id="6.10.80.10">
    <property type="entry name" value="Hexameric tyrosine-coordinated heme protein (HTHP)"/>
    <property type="match status" value="1"/>
</dbReference>
<keyword evidence="1" id="KW-0575">Peroxidase</keyword>
<sequence length="77" mass="8398">MTEWLPTLITKTPGEGSDLAVKLSRVAVKLTQPDAETRDRLRPVYAENADSLIAASQVVATHFATVAAANDYWRAAR</sequence>
<keyword evidence="3" id="KW-1185">Reference proteome</keyword>
<reference evidence="1 3" key="1">
    <citation type="submission" date="2014-09" db="EMBL/GenBank/DDBJ databases">
        <authorList>
            <person name="McGinnis J.M."/>
            <person name="Wolfgang W.J."/>
        </authorList>
    </citation>
    <scope>NUCLEOTIDE SEQUENCE [LARGE SCALE GENOMIC DNA]</scope>
    <source>
        <strain evidence="1 3">JCM 14014</strain>
    </source>
</reference>
<dbReference type="OrthoDB" id="72286at2"/>
<dbReference type="Proteomes" id="UP000182312">
    <property type="component" value="Unassembled WGS sequence"/>
</dbReference>
<reference evidence="2 4" key="3">
    <citation type="submission" date="2016-10" db="EMBL/GenBank/DDBJ databases">
        <authorList>
            <person name="de Groot N.N."/>
        </authorList>
    </citation>
    <scope>NUCLEOTIDE SEQUENCE [LARGE SCALE GENOMIC DNA]</scope>
    <source>
        <strain evidence="2 4">CGMCC 1.6117</strain>
    </source>
</reference>
<dbReference type="EMBL" id="FOJO01000002">
    <property type="protein sequence ID" value="SFA41125.1"/>
    <property type="molecule type" value="Genomic_DNA"/>
</dbReference>